<keyword evidence="2" id="KW-0472">Membrane</keyword>
<sequence length="373" mass="41796">MSDSNINIETEPLLDQDQEEPTEQQPPTKIAWVRQVVENNPRKTITLLVAIFLTAMYFVVYFAIIPVKVQAAFQGQGSNITAFNVRELDPIMLDVSLTVPISPQSISVEVDLGEFTAFTESHFKLTPKLPLGNFELPHISVSPGQTIVDIIDAPITVSNPNLAYISWLATNIIKHGFTTEKFSLECFPSVYLPFFRGSWSVSMKNYYEFQAGNGTLDLDQFNFHTSDVSLSTVETDKGLTQYLVSLTASFYNPYRFSISELDTTLEATVYYKDVPVFHINTAGDYPFQLKVKDNDYSIEIQSIPEYTAELMELVGLISEGEDAQIAIADIELTGYSDTWIQDMLDGWMANIVVPGMSEGFLPGIKDLLDQLQK</sequence>
<feature type="compositionally biased region" description="Acidic residues" evidence="1">
    <location>
        <begin position="12"/>
        <end position="22"/>
    </location>
</feature>
<feature type="transmembrane region" description="Helical" evidence="2">
    <location>
        <begin position="44"/>
        <end position="64"/>
    </location>
</feature>
<keyword evidence="4" id="KW-1185">Reference proteome</keyword>
<evidence type="ECO:0000256" key="1">
    <source>
        <dbReference type="SAM" id="MobiDB-lite"/>
    </source>
</evidence>
<dbReference type="Proteomes" id="UP001210925">
    <property type="component" value="Unassembled WGS sequence"/>
</dbReference>
<evidence type="ECO:0000313" key="3">
    <source>
        <dbReference type="EMBL" id="KAJ3257693.1"/>
    </source>
</evidence>
<protein>
    <submittedName>
        <fullName evidence="3">Uncharacterized protein</fullName>
    </submittedName>
</protein>
<proteinExistence type="predicted"/>
<evidence type="ECO:0000256" key="2">
    <source>
        <dbReference type="SAM" id="Phobius"/>
    </source>
</evidence>
<organism evidence="3 4">
    <name type="scientific">Boothiomyces macroporosus</name>
    <dbReference type="NCBI Taxonomy" id="261099"/>
    <lineage>
        <taxon>Eukaryota</taxon>
        <taxon>Fungi</taxon>
        <taxon>Fungi incertae sedis</taxon>
        <taxon>Chytridiomycota</taxon>
        <taxon>Chytridiomycota incertae sedis</taxon>
        <taxon>Chytridiomycetes</taxon>
        <taxon>Rhizophydiales</taxon>
        <taxon>Terramycetaceae</taxon>
        <taxon>Boothiomyces</taxon>
    </lineage>
</organism>
<gene>
    <name evidence="3" type="ORF">HK103_004320</name>
</gene>
<dbReference type="EMBL" id="JADGKB010000035">
    <property type="protein sequence ID" value="KAJ3257693.1"/>
    <property type="molecule type" value="Genomic_DNA"/>
</dbReference>
<reference evidence="3" key="1">
    <citation type="submission" date="2020-05" db="EMBL/GenBank/DDBJ databases">
        <title>Phylogenomic resolution of chytrid fungi.</title>
        <authorList>
            <person name="Stajich J.E."/>
            <person name="Amses K."/>
            <person name="Simmons R."/>
            <person name="Seto K."/>
            <person name="Myers J."/>
            <person name="Bonds A."/>
            <person name="Quandt C.A."/>
            <person name="Barry K."/>
            <person name="Liu P."/>
            <person name="Grigoriev I."/>
            <person name="Longcore J.E."/>
            <person name="James T.Y."/>
        </authorList>
    </citation>
    <scope>NUCLEOTIDE SEQUENCE</scope>
    <source>
        <strain evidence="3">PLAUS21</strain>
    </source>
</reference>
<dbReference type="AlphaFoldDB" id="A0AAD5Y5W3"/>
<evidence type="ECO:0000313" key="4">
    <source>
        <dbReference type="Proteomes" id="UP001210925"/>
    </source>
</evidence>
<name>A0AAD5Y5W3_9FUNG</name>
<accession>A0AAD5Y5W3</accession>
<keyword evidence="2" id="KW-1133">Transmembrane helix</keyword>
<feature type="region of interest" description="Disordered" evidence="1">
    <location>
        <begin position="1"/>
        <end position="27"/>
    </location>
</feature>
<keyword evidence="2" id="KW-0812">Transmembrane</keyword>
<comment type="caution">
    <text evidence="3">The sequence shown here is derived from an EMBL/GenBank/DDBJ whole genome shotgun (WGS) entry which is preliminary data.</text>
</comment>